<keyword evidence="2" id="KW-1185">Reference proteome</keyword>
<protein>
    <submittedName>
        <fullName evidence="1">Uncharacterized protein</fullName>
    </submittedName>
</protein>
<organism evidence="1 2">
    <name type="scientific">Corallococcus carmarthensis</name>
    <dbReference type="NCBI Taxonomy" id="2316728"/>
    <lineage>
        <taxon>Bacteria</taxon>
        <taxon>Pseudomonadati</taxon>
        <taxon>Myxococcota</taxon>
        <taxon>Myxococcia</taxon>
        <taxon>Myxococcales</taxon>
        <taxon>Cystobacterineae</taxon>
        <taxon>Myxococcaceae</taxon>
        <taxon>Corallococcus</taxon>
    </lineage>
</organism>
<reference evidence="2" key="1">
    <citation type="submission" date="2018-09" db="EMBL/GenBank/DDBJ databases">
        <authorList>
            <person name="Livingstone P.G."/>
            <person name="Whitworth D.E."/>
        </authorList>
    </citation>
    <scope>NUCLEOTIDE SEQUENCE [LARGE SCALE GENOMIC DNA]</scope>
    <source>
        <strain evidence="2">CA043D</strain>
    </source>
</reference>
<dbReference type="EMBL" id="RAWE01000066">
    <property type="protein sequence ID" value="RKH01704.1"/>
    <property type="molecule type" value="Genomic_DNA"/>
</dbReference>
<comment type="caution">
    <text evidence="1">The sequence shown here is derived from an EMBL/GenBank/DDBJ whole genome shotgun (WGS) entry which is preliminary data.</text>
</comment>
<name>A0A3A8KIF8_9BACT</name>
<sequence length="706" mass="73096">MKRLLLLLPLVALAGCKDPQDGVKVTVTYANFVPACVRVTAQNGDSGDTLSTEVAVKEYGTDKPAKTPVVVGIRVPDGWGTQLKVTAEGLERASDNSACGGKTVDTRTQGLVIEKGSADKGTPQELALALTATDADGDGYVATTNGSDCIDTAGVGAGINPSAAELCNDVDDNCDGNKDEDFAIGSACTSPEGCASVRSCNVNDRTTFACIAPAVTNAWVDADRDQHGDAKQGQVVVCSATLPPDRLALSSPHDDCDDNDTNVHPGANERCNTVDDNCNNITDEGFAVGVTCFESGVQCDGTQQCNDAQNGVVCKPTGQVPTWYPDQDEDMHGQADAGIVRCPSPGAGYIIDAGRDCDDGNPFIHGDAPELCDSQDNNCNGVTDENSVCPSGGPSWAMQVVGDDTDRTWFGVSTYGDGGVWIVGSDGGRAVKEPSLAGFNQLQGTCTDGSTPQVLPSVWADPTSGTAYIGRDEGQLIVQRPDSADCIPRTPVNVANAVTRGVMGFATADGGVNVLGVGRKGTSNDGFTLQWDGGTDTVSAQNRKDTILSGVHGRSEGLLFSVGVDNSGKGVIYRYAPGVNPPNDWGKETGIPNVGELTAVHVVNSKLAYAVSASGELLRWNGSTWTVVSGTPGGSYTGVLAFGTNSIYITTAAGTVLRYNGSSWSTESGGGSKYGITGPSPDNIWIVGRFGQVTHYPSWPAAPPPP</sequence>
<evidence type="ECO:0000313" key="1">
    <source>
        <dbReference type="EMBL" id="RKH01704.1"/>
    </source>
</evidence>
<dbReference type="Pfam" id="PF11617">
    <property type="entry name" value="Cu-binding_MopE"/>
    <property type="match status" value="3"/>
</dbReference>
<dbReference type="Proteomes" id="UP000268313">
    <property type="component" value="Unassembled WGS sequence"/>
</dbReference>
<evidence type="ECO:0000313" key="2">
    <source>
        <dbReference type="Proteomes" id="UP000268313"/>
    </source>
</evidence>
<dbReference type="OrthoDB" id="5483347at2"/>
<dbReference type="PROSITE" id="PS51257">
    <property type="entry name" value="PROKAR_LIPOPROTEIN"/>
    <property type="match status" value="1"/>
</dbReference>
<dbReference type="AlphaFoldDB" id="A0A3A8KIF8"/>
<dbReference type="InterPro" id="IPR021655">
    <property type="entry name" value="Put_metal-bd"/>
</dbReference>
<accession>A0A3A8KIF8</accession>
<dbReference type="RefSeq" id="WP_120604033.1">
    <property type="nucleotide sequence ID" value="NZ_RAWE01000066.1"/>
</dbReference>
<proteinExistence type="predicted"/>
<gene>
    <name evidence="1" type="ORF">D7X32_19295</name>
</gene>